<organism evidence="4 5">
    <name type="scientific">Cinnamomum micranthum f. kanehirae</name>
    <dbReference type="NCBI Taxonomy" id="337451"/>
    <lineage>
        <taxon>Eukaryota</taxon>
        <taxon>Viridiplantae</taxon>
        <taxon>Streptophyta</taxon>
        <taxon>Embryophyta</taxon>
        <taxon>Tracheophyta</taxon>
        <taxon>Spermatophyta</taxon>
        <taxon>Magnoliopsida</taxon>
        <taxon>Magnoliidae</taxon>
        <taxon>Laurales</taxon>
        <taxon>Lauraceae</taxon>
        <taxon>Cinnamomum</taxon>
    </lineage>
</organism>
<gene>
    <name evidence="4" type="ORF">CKAN_01467500</name>
</gene>
<dbReference type="Pfam" id="PF06943">
    <property type="entry name" value="zf-LSD1"/>
    <property type="match status" value="3"/>
</dbReference>
<dbReference type="InterPro" id="IPR005735">
    <property type="entry name" value="Znf_LSD1"/>
</dbReference>
<evidence type="ECO:0000256" key="1">
    <source>
        <dbReference type="ARBA" id="ARBA00004123"/>
    </source>
</evidence>
<comment type="caution">
    <text evidence="4">The sequence shown here is derived from an EMBL/GenBank/DDBJ whole genome shotgun (WGS) entry which is preliminary data.</text>
</comment>
<dbReference type="GO" id="GO:0005634">
    <property type="term" value="C:nucleus"/>
    <property type="evidence" value="ECO:0007669"/>
    <property type="project" value="UniProtKB-SubCell"/>
</dbReference>
<sequence length="214" mass="22835">MWEASKEETVDLNLASIQQKLGHRLSDSFIGFRILLVIDSLHLSKSQLVCSGCRNMLLYPRGAPSVRCAVCQTITPGMEMSHLVCGGCGTLLMYTRGATSVRCSCCQTVNHARAANQVAQVNCGHCRTTLMYPYGAPSVKCAVCQYVTNVGMNNMWVPAPVHGPNGTTPASLPSTSAPVPHAKNQTVVVENPMTVDESGKLVSNVVVGVTNGKK</sequence>
<protein>
    <submittedName>
        <fullName evidence="4">Protein LSD1</fullName>
    </submittedName>
</protein>
<evidence type="ECO:0000256" key="2">
    <source>
        <dbReference type="ARBA" id="ARBA00023242"/>
    </source>
</evidence>
<keyword evidence="5" id="KW-1185">Reference proteome</keyword>
<dbReference type="PANTHER" id="PTHR31747">
    <property type="entry name" value="PROTEIN LSD1"/>
    <property type="match status" value="1"/>
</dbReference>
<evidence type="ECO:0000313" key="4">
    <source>
        <dbReference type="EMBL" id="RWR85802.1"/>
    </source>
</evidence>
<name>A0A3S3QIX7_9MAGN</name>
<reference evidence="4 5" key="1">
    <citation type="journal article" date="2019" name="Nat. Plants">
        <title>Stout camphor tree genome fills gaps in understanding of flowering plant genome evolution.</title>
        <authorList>
            <person name="Chaw S.M."/>
            <person name="Liu Y.C."/>
            <person name="Wu Y.W."/>
            <person name="Wang H.Y."/>
            <person name="Lin C.I."/>
            <person name="Wu C.S."/>
            <person name="Ke H.M."/>
            <person name="Chang L.Y."/>
            <person name="Hsu C.Y."/>
            <person name="Yang H.T."/>
            <person name="Sudianto E."/>
            <person name="Hsu M.H."/>
            <person name="Wu K.P."/>
            <person name="Wang L.N."/>
            <person name="Leebens-Mack J.H."/>
            <person name="Tsai I.J."/>
        </authorList>
    </citation>
    <scope>NUCLEOTIDE SEQUENCE [LARGE SCALE GENOMIC DNA]</scope>
    <source>
        <strain evidence="5">cv. Chaw 1501</strain>
        <tissue evidence="4">Young leaves</tissue>
    </source>
</reference>
<dbReference type="OrthoDB" id="5594417at2759"/>
<comment type="subcellular location">
    <subcellularLocation>
        <location evidence="1">Nucleus</location>
    </subcellularLocation>
</comment>
<proteinExistence type="predicted"/>
<dbReference type="STRING" id="337451.A0A3S3QIX7"/>
<dbReference type="InterPro" id="IPR040319">
    <property type="entry name" value="LSD1-like"/>
</dbReference>
<accession>A0A3S3QIX7</accession>
<dbReference type="EMBL" id="QPKB01000005">
    <property type="protein sequence ID" value="RWR85802.1"/>
    <property type="molecule type" value="Genomic_DNA"/>
</dbReference>
<feature type="domain" description="Zinc finger LSD1-type" evidence="3">
    <location>
        <begin position="85"/>
        <end position="109"/>
    </location>
</feature>
<evidence type="ECO:0000259" key="3">
    <source>
        <dbReference type="Pfam" id="PF06943"/>
    </source>
</evidence>
<evidence type="ECO:0000313" key="5">
    <source>
        <dbReference type="Proteomes" id="UP000283530"/>
    </source>
</evidence>
<feature type="domain" description="Zinc finger LSD1-type" evidence="3">
    <location>
        <begin position="123"/>
        <end position="147"/>
    </location>
</feature>
<dbReference type="PANTHER" id="PTHR31747:SF3">
    <property type="entry name" value="PROTEIN LSD1"/>
    <property type="match status" value="1"/>
</dbReference>
<dbReference type="AlphaFoldDB" id="A0A3S3QIX7"/>
<feature type="domain" description="Zinc finger LSD1-type" evidence="3">
    <location>
        <begin position="50"/>
        <end position="74"/>
    </location>
</feature>
<keyword evidence="2" id="KW-0539">Nucleus</keyword>
<dbReference type="Proteomes" id="UP000283530">
    <property type="component" value="Unassembled WGS sequence"/>
</dbReference>
<dbReference type="NCBIfam" id="TIGR01053">
    <property type="entry name" value="LSD1"/>
    <property type="match status" value="3"/>
</dbReference>